<keyword evidence="5 10" id="KW-0269">Exonuclease</keyword>
<dbReference type="PATRIC" id="fig|1423808.3.peg.2048"/>
<dbReference type="Proteomes" id="UP000051581">
    <property type="component" value="Unassembled WGS sequence"/>
</dbReference>
<name>A0A0R1L020_9LACO</name>
<evidence type="ECO:0000313" key="11">
    <source>
        <dbReference type="Proteomes" id="UP000051581"/>
    </source>
</evidence>
<accession>A0A0R1L020</accession>
<dbReference type="PANTHER" id="PTHR30255">
    <property type="entry name" value="SINGLE-STRANDED-DNA-SPECIFIC EXONUCLEASE RECJ"/>
    <property type="match status" value="1"/>
</dbReference>
<dbReference type="InterPro" id="IPR001667">
    <property type="entry name" value="DDH_dom"/>
</dbReference>
<evidence type="ECO:0000256" key="5">
    <source>
        <dbReference type="ARBA" id="ARBA00022839"/>
    </source>
</evidence>
<evidence type="ECO:0000259" key="6">
    <source>
        <dbReference type="Pfam" id="PF01368"/>
    </source>
</evidence>
<comment type="similarity">
    <text evidence="1">Belongs to the RecJ family.</text>
</comment>
<keyword evidence="11" id="KW-1185">Reference proteome</keyword>
<dbReference type="InterPro" id="IPR041122">
    <property type="entry name" value="RecJ_OB"/>
</dbReference>
<feature type="domain" description="Single-stranded-DNA-specific exonuclease RecJ C-terminal" evidence="8">
    <location>
        <begin position="574"/>
        <end position="769"/>
    </location>
</feature>
<dbReference type="Gene3D" id="3.90.1640.30">
    <property type="match status" value="1"/>
</dbReference>
<evidence type="ECO:0000256" key="4">
    <source>
        <dbReference type="ARBA" id="ARBA00022801"/>
    </source>
</evidence>
<keyword evidence="3" id="KW-0540">Nuclease</keyword>
<protein>
    <recommendedName>
        <fullName evidence="2">Single-stranded-DNA-specific exonuclease RecJ</fullName>
    </recommendedName>
</protein>
<dbReference type="InterPro" id="IPR051673">
    <property type="entry name" value="SSDNA_exonuclease_RecJ"/>
</dbReference>
<keyword evidence="4" id="KW-0378">Hydrolase</keyword>
<dbReference type="GO" id="GO:0006310">
    <property type="term" value="P:DNA recombination"/>
    <property type="evidence" value="ECO:0007669"/>
    <property type="project" value="InterPro"/>
</dbReference>
<dbReference type="InterPro" id="IPR018779">
    <property type="entry name" value="RecJ_C"/>
</dbReference>
<evidence type="ECO:0000256" key="2">
    <source>
        <dbReference type="ARBA" id="ARBA00019841"/>
    </source>
</evidence>
<evidence type="ECO:0000259" key="7">
    <source>
        <dbReference type="Pfam" id="PF02272"/>
    </source>
</evidence>
<dbReference type="InterPro" id="IPR003156">
    <property type="entry name" value="DHHA1_dom"/>
</dbReference>
<dbReference type="OrthoDB" id="9809852at2"/>
<evidence type="ECO:0000313" key="10">
    <source>
        <dbReference type="EMBL" id="KRK89061.1"/>
    </source>
</evidence>
<dbReference type="AlphaFoldDB" id="A0A0R1L020"/>
<sequence length="776" mass="86116">MINSKFKWQLNQPANPDVVEQLAKDANIDPFVAKILAQRGVTSAQSAEEFMNPSVSSFHDPFLMHDMQKGIDRIQQAVEKGEHITVYGDYDADGITSTTIMYETLSDLGADVDYYIPNRFSEGYGPNVKAFQSIIQKGTSLIVTVDNGVAGNDAIDAANELHCDVVVTDHHSLPEKLPNAYAIIHPRVKDEDGDAYPFGDLCGAGVAFKIAQALMDEVPSDLIDIASIGTVADIVSLRDENRAIVKFGVQAIQNSQRPGLLALIKEAGINLSQFSEEDIGFGIAPRLNSLGRIKDATVGVELLSTFDEDRASELAKFANQQNDLRKSLVDQFFTEAVQSVEASGDINQRHTLVVVGDNWHQGVLGIVASRLVDKYQRPTIVMTAADGSDEVKGSGRSVDNFDLFKAIDPIRDQTIGFGGHHSAVGLTIQKDKVNVLKDQLEKAADQQHLDLSVKPVLDISAVLPVTKVTPELCDKIKSLAPFGQDNPKPIFKLQYDQLTNVKTMGKTHDHLKFSIVQGSDQLTAIAFGRGSIAHELQDGQGSLQIVGEIGENTWNNRTTLQLMIDDLKETPQPVIDERTRQLHQQMFADAGIYVFFHDKVLKQLQGYVNDQSEAVMYNTVTKKLTENRRLYIVDCPDVIDDLEHVLSNVSPETTILYLYKKQLISKIGMPDRNSYAKLFRFVKEHSNINIATQLKQISEHLHISARTIIFMVQVFLELDFITIQDRVIKLNPNYAARDLKTAPSYHLRTQQLAAEKKLLVSNTHELVNFVKDCLGV</sequence>
<dbReference type="Pfam" id="PF17768">
    <property type="entry name" value="RecJ_OB"/>
    <property type="match status" value="1"/>
</dbReference>
<evidence type="ECO:0000256" key="1">
    <source>
        <dbReference type="ARBA" id="ARBA00005915"/>
    </source>
</evidence>
<evidence type="ECO:0000256" key="3">
    <source>
        <dbReference type="ARBA" id="ARBA00022722"/>
    </source>
</evidence>
<proteinExistence type="inferred from homology"/>
<dbReference type="InterPro" id="IPR038763">
    <property type="entry name" value="DHH_sf"/>
</dbReference>
<dbReference type="Gene3D" id="3.10.310.30">
    <property type="match status" value="1"/>
</dbReference>
<dbReference type="SUPFAM" id="SSF64182">
    <property type="entry name" value="DHH phosphoesterases"/>
    <property type="match status" value="1"/>
</dbReference>
<gene>
    <name evidence="10" type="ORF">FD17_GL002022</name>
</gene>
<dbReference type="Pfam" id="PF10141">
    <property type="entry name" value="ssDNA-exonuc_C"/>
    <property type="match status" value="1"/>
</dbReference>
<dbReference type="Pfam" id="PF02272">
    <property type="entry name" value="DHHA1"/>
    <property type="match status" value="1"/>
</dbReference>
<dbReference type="Pfam" id="PF01368">
    <property type="entry name" value="DHH"/>
    <property type="match status" value="1"/>
</dbReference>
<organism evidence="10 11">
    <name type="scientific">Lentilactobacillus sunkii DSM 19904</name>
    <dbReference type="NCBI Taxonomy" id="1423808"/>
    <lineage>
        <taxon>Bacteria</taxon>
        <taxon>Bacillati</taxon>
        <taxon>Bacillota</taxon>
        <taxon>Bacilli</taxon>
        <taxon>Lactobacillales</taxon>
        <taxon>Lactobacillaceae</taxon>
        <taxon>Lentilactobacillus</taxon>
    </lineage>
</organism>
<dbReference type="InterPro" id="IPR004610">
    <property type="entry name" value="RecJ"/>
</dbReference>
<dbReference type="PANTHER" id="PTHR30255:SF2">
    <property type="entry name" value="SINGLE-STRANDED-DNA-SPECIFIC EXONUCLEASE RECJ"/>
    <property type="match status" value="1"/>
</dbReference>
<reference evidence="10 11" key="1">
    <citation type="journal article" date="2015" name="Genome Announc.">
        <title>Expanding the biotechnology potential of lactobacilli through comparative genomics of 213 strains and associated genera.</title>
        <authorList>
            <person name="Sun Z."/>
            <person name="Harris H.M."/>
            <person name="McCann A."/>
            <person name="Guo C."/>
            <person name="Argimon S."/>
            <person name="Zhang W."/>
            <person name="Yang X."/>
            <person name="Jeffery I.B."/>
            <person name="Cooney J.C."/>
            <person name="Kagawa T.F."/>
            <person name="Liu W."/>
            <person name="Song Y."/>
            <person name="Salvetti E."/>
            <person name="Wrobel A."/>
            <person name="Rasinkangas P."/>
            <person name="Parkhill J."/>
            <person name="Rea M.C."/>
            <person name="O'Sullivan O."/>
            <person name="Ritari J."/>
            <person name="Douillard F.P."/>
            <person name="Paul Ross R."/>
            <person name="Yang R."/>
            <person name="Briner A.E."/>
            <person name="Felis G.E."/>
            <person name="de Vos W.M."/>
            <person name="Barrangou R."/>
            <person name="Klaenhammer T.R."/>
            <person name="Caufield P.W."/>
            <person name="Cui Y."/>
            <person name="Zhang H."/>
            <person name="O'Toole P.W."/>
        </authorList>
    </citation>
    <scope>NUCLEOTIDE SEQUENCE [LARGE SCALE GENOMIC DNA]</scope>
    <source>
        <strain evidence="10 11">DSM 19904</strain>
    </source>
</reference>
<dbReference type="GO" id="GO:0006281">
    <property type="term" value="P:DNA repair"/>
    <property type="evidence" value="ECO:0007669"/>
    <property type="project" value="InterPro"/>
</dbReference>
<evidence type="ECO:0000259" key="9">
    <source>
        <dbReference type="Pfam" id="PF17768"/>
    </source>
</evidence>
<evidence type="ECO:0000259" key="8">
    <source>
        <dbReference type="Pfam" id="PF10141"/>
    </source>
</evidence>
<feature type="domain" description="DHHA1" evidence="7">
    <location>
        <begin position="353"/>
        <end position="443"/>
    </location>
</feature>
<comment type="caution">
    <text evidence="10">The sequence shown here is derived from an EMBL/GenBank/DDBJ whole genome shotgun (WGS) entry which is preliminary data.</text>
</comment>
<dbReference type="EMBL" id="AZEA01000004">
    <property type="protein sequence ID" value="KRK89061.1"/>
    <property type="molecule type" value="Genomic_DNA"/>
</dbReference>
<dbReference type="GO" id="GO:0003676">
    <property type="term" value="F:nucleic acid binding"/>
    <property type="evidence" value="ECO:0007669"/>
    <property type="project" value="InterPro"/>
</dbReference>
<feature type="domain" description="RecJ OB" evidence="9">
    <location>
        <begin position="461"/>
        <end position="566"/>
    </location>
</feature>
<dbReference type="NCBIfam" id="TIGR00644">
    <property type="entry name" value="recJ"/>
    <property type="match status" value="1"/>
</dbReference>
<feature type="domain" description="DDH" evidence="6">
    <location>
        <begin position="84"/>
        <end position="230"/>
    </location>
</feature>
<dbReference type="RefSeq" id="WP_057824171.1">
    <property type="nucleotide sequence ID" value="NZ_AZEA01000004.1"/>
</dbReference>
<dbReference type="GO" id="GO:0008409">
    <property type="term" value="F:5'-3' exonuclease activity"/>
    <property type="evidence" value="ECO:0007669"/>
    <property type="project" value="InterPro"/>
</dbReference>